<keyword evidence="9 12" id="KW-0503">Monooxygenase</keyword>
<keyword evidence="6" id="KW-1133">Transmembrane helix</keyword>
<keyword evidence="8 11" id="KW-0408">Iron</keyword>
<evidence type="ECO:0000256" key="9">
    <source>
        <dbReference type="ARBA" id="ARBA00023033"/>
    </source>
</evidence>
<reference evidence="13 14" key="1">
    <citation type="submission" date="2019-05" db="EMBL/GenBank/DDBJ databases">
        <title>Mikania micrantha, genome provides insights into the molecular mechanism of rapid growth.</title>
        <authorList>
            <person name="Liu B."/>
        </authorList>
    </citation>
    <scope>NUCLEOTIDE SEQUENCE [LARGE SCALE GENOMIC DNA]</scope>
    <source>
        <strain evidence="13">NLD-2019</strain>
        <tissue evidence="13">Leaf</tissue>
    </source>
</reference>
<dbReference type="GO" id="GO:0005506">
    <property type="term" value="F:iron ion binding"/>
    <property type="evidence" value="ECO:0007669"/>
    <property type="project" value="InterPro"/>
</dbReference>
<keyword evidence="10" id="KW-0472">Membrane</keyword>
<name>A0A5N6N4J4_9ASTR</name>
<dbReference type="InterPro" id="IPR001128">
    <property type="entry name" value="Cyt_P450"/>
</dbReference>
<evidence type="ECO:0000256" key="5">
    <source>
        <dbReference type="ARBA" id="ARBA00022723"/>
    </source>
</evidence>
<evidence type="ECO:0000256" key="8">
    <source>
        <dbReference type="ARBA" id="ARBA00023004"/>
    </source>
</evidence>
<accession>A0A5N6N4J4</accession>
<dbReference type="InterPro" id="IPR036396">
    <property type="entry name" value="Cyt_P450_sf"/>
</dbReference>
<evidence type="ECO:0000256" key="3">
    <source>
        <dbReference type="ARBA" id="ARBA00022617"/>
    </source>
</evidence>
<dbReference type="InterPro" id="IPR050665">
    <property type="entry name" value="Cytochrome_P450_Monooxygen"/>
</dbReference>
<dbReference type="PANTHER" id="PTHR24282:SF212">
    <property type="entry name" value="CYTOCHROME P450 PROTEIN-RELATED"/>
    <property type="match status" value="1"/>
</dbReference>
<organism evidence="13 14">
    <name type="scientific">Mikania micrantha</name>
    <name type="common">bitter vine</name>
    <dbReference type="NCBI Taxonomy" id="192012"/>
    <lineage>
        <taxon>Eukaryota</taxon>
        <taxon>Viridiplantae</taxon>
        <taxon>Streptophyta</taxon>
        <taxon>Embryophyta</taxon>
        <taxon>Tracheophyta</taxon>
        <taxon>Spermatophyta</taxon>
        <taxon>Magnoliopsida</taxon>
        <taxon>eudicotyledons</taxon>
        <taxon>Gunneridae</taxon>
        <taxon>Pentapetalae</taxon>
        <taxon>asterids</taxon>
        <taxon>campanulids</taxon>
        <taxon>Asterales</taxon>
        <taxon>Asteraceae</taxon>
        <taxon>Asteroideae</taxon>
        <taxon>Heliantheae alliance</taxon>
        <taxon>Eupatorieae</taxon>
        <taxon>Mikania</taxon>
    </lineage>
</organism>
<evidence type="ECO:0000256" key="12">
    <source>
        <dbReference type="RuleBase" id="RU000461"/>
    </source>
</evidence>
<evidence type="ECO:0000256" key="2">
    <source>
        <dbReference type="ARBA" id="ARBA00010617"/>
    </source>
</evidence>
<comment type="similarity">
    <text evidence="2 12">Belongs to the cytochrome P450 family.</text>
</comment>
<keyword evidence="7 12" id="KW-0560">Oxidoreductase</keyword>
<evidence type="ECO:0000256" key="10">
    <source>
        <dbReference type="ARBA" id="ARBA00023136"/>
    </source>
</evidence>
<dbReference type="PRINTS" id="PR00385">
    <property type="entry name" value="P450"/>
</dbReference>
<gene>
    <name evidence="13" type="ORF">E3N88_25282</name>
</gene>
<evidence type="ECO:0000313" key="14">
    <source>
        <dbReference type="Proteomes" id="UP000326396"/>
    </source>
</evidence>
<evidence type="ECO:0000313" key="13">
    <source>
        <dbReference type="EMBL" id="KAD4385114.1"/>
    </source>
</evidence>
<proteinExistence type="inferred from homology"/>
<dbReference type="EMBL" id="SZYD01000013">
    <property type="protein sequence ID" value="KAD4385114.1"/>
    <property type="molecule type" value="Genomic_DNA"/>
</dbReference>
<dbReference type="OrthoDB" id="1470350at2759"/>
<dbReference type="PROSITE" id="PS00086">
    <property type="entry name" value="CYTOCHROME_P450"/>
    <property type="match status" value="1"/>
</dbReference>
<evidence type="ECO:0000256" key="6">
    <source>
        <dbReference type="ARBA" id="ARBA00022989"/>
    </source>
</evidence>
<dbReference type="Pfam" id="PF00067">
    <property type="entry name" value="p450"/>
    <property type="match status" value="1"/>
</dbReference>
<protein>
    <recommendedName>
        <fullName evidence="15">Cytochrome P450</fullName>
    </recommendedName>
</protein>
<dbReference type="PRINTS" id="PR00463">
    <property type="entry name" value="EP450I"/>
</dbReference>
<comment type="caution">
    <text evidence="13">The sequence shown here is derived from an EMBL/GenBank/DDBJ whole genome shotgun (WGS) entry which is preliminary data.</text>
</comment>
<evidence type="ECO:0000256" key="11">
    <source>
        <dbReference type="PIRSR" id="PIRSR602401-1"/>
    </source>
</evidence>
<dbReference type="GO" id="GO:0016705">
    <property type="term" value="F:oxidoreductase activity, acting on paired donors, with incorporation or reduction of molecular oxygen"/>
    <property type="evidence" value="ECO:0007669"/>
    <property type="project" value="InterPro"/>
</dbReference>
<comment type="cofactor">
    <cofactor evidence="11">
        <name>heme</name>
        <dbReference type="ChEBI" id="CHEBI:30413"/>
    </cofactor>
</comment>
<evidence type="ECO:0000256" key="1">
    <source>
        <dbReference type="ARBA" id="ARBA00004370"/>
    </source>
</evidence>
<sequence>MEVMMGAVVVVLLVLVAYGWQFFNWVWLRPKAMEKSLREQGLTGNRYRFFFGDLKEMVQMAKEAKLKPIKLTDSIVPRVIPFNYSSAKTYCCNIFFTWLGPRPIVHVTDPPTIRKILANYNQFQKLRGNPLTKLLARGLADVEGDQWVKHRKIINPAFHVEKLKHMLPAFHISCSEMIRKWEGITKGRSCEVDVYPYLQTMTSDVISRTAFGSSYEEGRKIFELQCELQKLIAQVLQSMYIPGSRFLPTKRNRRMMEIDQEVKSSIKKIINKRLTTKENGESSKEDLLGILLDSNDKEIKLQGYTTFGLSIDDVIEECKLFYFGGQETTTTLLVWTMILLGQHTNWQDRARDEVSKVFGDRKPDIDGLSHLKIINIILLEVLRLYSPVVALERIIHEETKIGDLILPSGSQLMLHLMMLHHDANIWGDDVNEFNPGRFAEGVSNATKVQASYFPFGGGPRICVAQAFAMLEAKLALVMILSRFSFKLSPSYSHAPHIILGLQPHFLILHKRTYPCPNSKFGLPMNIQLPFQQPHPRITDGLEKIQQPFHVSNGGIKECEQFSGLTDAYDGDDEKMLYRRHFSKRVSAQVN</sequence>
<dbReference type="PANTHER" id="PTHR24282">
    <property type="entry name" value="CYTOCHROME P450 FAMILY MEMBER"/>
    <property type="match status" value="1"/>
</dbReference>
<keyword evidence="14" id="KW-1185">Reference proteome</keyword>
<evidence type="ECO:0000256" key="4">
    <source>
        <dbReference type="ARBA" id="ARBA00022692"/>
    </source>
</evidence>
<keyword evidence="4" id="KW-0812">Transmembrane</keyword>
<dbReference type="GO" id="GO:0020037">
    <property type="term" value="F:heme binding"/>
    <property type="evidence" value="ECO:0007669"/>
    <property type="project" value="InterPro"/>
</dbReference>
<dbReference type="SUPFAM" id="SSF48264">
    <property type="entry name" value="Cytochrome P450"/>
    <property type="match status" value="1"/>
</dbReference>
<dbReference type="InterPro" id="IPR002401">
    <property type="entry name" value="Cyt_P450_E_grp-I"/>
</dbReference>
<dbReference type="InterPro" id="IPR017972">
    <property type="entry name" value="Cyt_P450_CS"/>
</dbReference>
<feature type="binding site" description="axial binding residue" evidence="11">
    <location>
        <position position="462"/>
    </location>
    <ligand>
        <name>heme</name>
        <dbReference type="ChEBI" id="CHEBI:30413"/>
    </ligand>
    <ligandPart>
        <name>Fe</name>
        <dbReference type="ChEBI" id="CHEBI:18248"/>
    </ligandPart>
</feature>
<keyword evidence="5 11" id="KW-0479">Metal-binding</keyword>
<dbReference type="Proteomes" id="UP000326396">
    <property type="component" value="Linkage Group LG3"/>
</dbReference>
<comment type="subcellular location">
    <subcellularLocation>
        <location evidence="1">Membrane</location>
    </subcellularLocation>
</comment>
<dbReference type="AlphaFoldDB" id="A0A5N6N4J4"/>
<evidence type="ECO:0000256" key="7">
    <source>
        <dbReference type="ARBA" id="ARBA00023002"/>
    </source>
</evidence>
<dbReference type="Gene3D" id="1.10.630.10">
    <property type="entry name" value="Cytochrome P450"/>
    <property type="match status" value="1"/>
</dbReference>
<keyword evidence="3 11" id="KW-0349">Heme</keyword>
<dbReference type="GO" id="GO:0016020">
    <property type="term" value="C:membrane"/>
    <property type="evidence" value="ECO:0007669"/>
    <property type="project" value="UniProtKB-SubCell"/>
</dbReference>
<evidence type="ECO:0008006" key="15">
    <source>
        <dbReference type="Google" id="ProtNLM"/>
    </source>
</evidence>
<dbReference type="GO" id="GO:0004497">
    <property type="term" value="F:monooxygenase activity"/>
    <property type="evidence" value="ECO:0007669"/>
    <property type="project" value="UniProtKB-KW"/>
</dbReference>